<dbReference type="AlphaFoldDB" id="J3N7Z6"/>
<accession>J3N7Z6</accession>
<dbReference type="GO" id="GO:0005783">
    <property type="term" value="C:endoplasmic reticulum"/>
    <property type="evidence" value="ECO:0007669"/>
    <property type="project" value="TreeGrafter"/>
</dbReference>
<proteinExistence type="predicted"/>
<dbReference type="HOGENOM" id="CLU_010194_38_3_1"/>
<organism evidence="2">
    <name type="scientific">Oryza brachyantha</name>
    <name type="common">malo sina</name>
    <dbReference type="NCBI Taxonomy" id="4533"/>
    <lineage>
        <taxon>Eukaryota</taxon>
        <taxon>Viridiplantae</taxon>
        <taxon>Streptophyta</taxon>
        <taxon>Embryophyta</taxon>
        <taxon>Tracheophyta</taxon>
        <taxon>Spermatophyta</taxon>
        <taxon>Magnoliopsida</taxon>
        <taxon>Liliopsida</taxon>
        <taxon>Poales</taxon>
        <taxon>Poaceae</taxon>
        <taxon>BOP clade</taxon>
        <taxon>Oryzoideae</taxon>
        <taxon>Oryzeae</taxon>
        <taxon>Oryzinae</taxon>
        <taxon>Oryza</taxon>
    </lineage>
</organism>
<dbReference type="EnsemblPlants" id="OB11G19320.1">
    <property type="protein sequence ID" value="OB11G19320.1"/>
    <property type="gene ID" value="OB11G19320"/>
</dbReference>
<reference evidence="2" key="1">
    <citation type="journal article" date="2013" name="Nat. Commun.">
        <title>Whole-genome sequencing of Oryza brachyantha reveals mechanisms underlying Oryza genome evolution.</title>
        <authorList>
            <person name="Chen J."/>
            <person name="Huang Q."/>
            <person name="Gao D."/>
            <person name="Wang J."/>
            <person name="Lang Y."/>
            <person name="Liu T."/>
            <person name="Li B."/>
            <person name="Bai Z."/>
            <person name="Luis Goicoechea J."/>
            <person name="Liang C."/>
            <person name="Chen C."/>
            <person name="Zhang W."/>
            <person name="Sun S."/>
            <person name="Liao Y."/>
            <person name="Zhang X."/>
            <person name="Yang L."/>
            <person name="Song C."/>
            <person name="Wang M."/>
            <person name="Shi J."/>
            <person name="Liu G."/>
            <person name="Liu J."/>
            <person name="Zhou H."/>
            <person name="Zhou W."/>
            <person name="Yu Q."/>
            <person name="An N."/>
            <person name="Chen Y."/>
            <person name="Cai Q."/>
            <person name="Wang B."/>
            <person name="Liu B."/>
            <person name="Min J."/>
            <person name="Huang Y."/>
            <person name="Wu H."/>
            <person name="Li Z."/>
            <person name="Zhang Y."/>
            <person name="Yin Y."/>
            <person name="Song W."/>
            <person name="Jiang J."/>
            <person name="Jackson S.A."/>
            <person name="Wing R.A."/>
            <person name="Wang J."/>
            <person name="Chen M."/>
        </authorList>
    </citation>
    <scope>NUCLEOTIDE SEQUENCE [LARGE SCALE GENOMIC DNA]</scope>
    <source>
        <strain evidence="2">cv. IRGC 101232</strain>
    </source>
</reference>
<sequence length="239" mass="27109">MGGHGAFIGCVEKFNRGDHGGELSPLPDDFPFMPLSTVVAASRDQLSHVDRPMHSLSYVYVVSLTRRPHLVDDAKILLKSHNPTLFLVYIRMLPSGVLKTTHHIGENAFRSLVLLDPPLGITLPFSREWYVDQLSRSLHVEYKRRGVDVQCQIPLYVATKMSPVKGYSPFIPSPEEYAEAAVRCVGYEPRCVPYWRHSVQWFLLSMLPDSALNLWRLRVGISKRNERKKALLGVGESER</sequence>
<dbReference type="PANTHER" id="PTHR43899:SF32">
    <property type="entry name" value="OS11G0432600 PROTEIN"/>
    <property type="match status" value="1"/>
</dbReference>
<keyword evidence="3" id="KW-1185">Reference proteome</keyword>
<evidence type="ECO:0000313" key="2">
    <source>
        <dbReference type="EnsemblPlants" id="OB11G19320.1"/>
    </source>
</evidence>
<keyword evidence="1" id="KW-0560">Oxidoreductase</keyword>
<dbReference type="GO" id="GO:0045703">
    <property type="term" value="F:ketoreductase activity"/>
    <property type="evidence" value="ECO:0007669"/>
    <property type="project" value="TreeGrafter"/>
</dbReference>
<dbReference type="Gramene" id="OB11G19320.1">
    <property type="protein sequence ID" value="OB11G19320.1"/>
    <property type="gene ID" value="OB11G19320"/>
</dbReference>
<dbReference type="InterPro" id="IPR051019">
    <property type="entry name" value="VLCFA-Steroid_DH"/>
</dbReference>
<evidence type="ECO:0000256" key="1">
    <source>
        <dbReference type="ARBA" id="ARBA00023002"/>
    </source>
</evidence>
<dbReference type="Proteomes" id="UP000006038">
    <property type="component" value="Chromosome 11"/>
</dbReference>
<dbReference type="PANTHER" id="PTHR43899">
    <property type="entry name" value="RH59310P"/>
    <property type="match status" value="1"/>
</dbReference>
<name>J3N7Z6_ORYBR</name>
<dbReference type="SUPFAM" id="SSF51735">
    <property type="entry name" value="NAD(P)-binding Rossmann-fold domains"/>
    <property type="match status" value="1"/>
</dbReference>
<protein>
    <submittedName>
        <fullName evidence="2">Uncharacterized protein</fullName>
    </submittedName>
</protein>
<evidence type="ECO:0000313" key="3">
    <source>
        <dbReference type="Proteomes" id="UP000006038"/>
    </source>
</evidence>
<dbReference type="eggNOG" id="ENOG502QS3T">
    <property type="taxonomic scope" value="Eukaryota"/>
</dbReference>
<dbReference type="InterPro" id="IPR036291">
    <property type="entry name" value="NAD(P)-bd_dom_sf"/>
</dbReference>
<reference evidence="2" key="2">
    <citation type="submission" date="2013-04" db="UniProtKB">
        <authorList>
            <consortium name="EnsemblPlants"/>
        </authorList>
    </citation>
    <scope>IDENTIFICATION</scope>
</reference>
<dbReference type="STRING" id="4533.J3N7Z6"/>